<dbReference type="PIRSF" id="PIRSF006324">
    <property type="entry name" value="LeuE"/>
    <property type="match status" value="1"/>
</dbReference>
<feature type="transmembrane region" description="Helical" evidence="7">
    <location>
        <begin position="188"/>
        <end position="204"/>
    </location>
</feature>
<feature type="transmembrane region" description="Helical" evidence="7">
    <location>
        <begin position="6"/>
        <end position="27"/>
    </location>
</feature>
<feature type="transmembrane region" description="Helical" evidence="7">
    <location>
        <begin position="39"/>
        <end position="59"/>
    </location>
</feature>
<evidence type="ECO:0000256" key="7">
    <source>
        <dbReference type="SAM" id="Phobius"/>
    </source>
</evidence>
<dbReference type="Proteomes" id="UP001149400">
    <property type="component" value="Unassembled WGS sequence"/>
</dbReference>
<evidence type="ECO:0000256" key="1">
    <source>
        <dbReference type="ARBA" id="ARBA00004651"/>
    </source>
</evidence>
<dbReference type="PANTHER" id="PTHR30086:SF14">
    <property type="entry name" value="HOMOSERINE_HOMOSERINE LACTONE EFFLUX PROTEIN"/>
    <property type="match status" value="1"/>
</dbReference>
<evidence type="ECO:0000256" key="6">
    <source>
        <dbReference type="ARBA" id="ARBA00023136"/>
    </source>
</evidence>
<gene>
    <name evidence="8" type="ORF">LRP50_23655</name>
</gene>
<sequence>MTFETWLAFLSIAFVAALSPGPAILLVMTHSLRSGLKKAVYTILGNVTGLFLMSSFSVLGLSALVLSSATAFLVIKVLGACYLFYLGIKTWRNGMAISLDDAPKTVNTKSYYLQGVLVALTNPKAIVFTTALFPQFININQALLPQFSLLVITLMCCSFICLCGYGYWGVRAFTRSKRLANSKWLPRTFGGTFMGVGVALALTAQR</sequence>
<keyword evidence="5 7" id="KW-1133">Transmembrane helix</keyword>
<feature type="transmembrane region" description="Helical" evidence="7">
    <location>
        <begin position="65"/>
        <end position="85"/>
    </location>
</feature>
<protein>
    <submittedName>
        <fullName evidence="8">LysE family translocator</fullName>
    </submittedName>
</protein>
<name>A0ABT5R9C3_9GAMM</name>
<evidence type="ECO:0000256" key="3">
    <source>
        <dbReference type="ARBA" id="ARBA00022475"/>
    </source>
</evidence>
<comment type="caution">
    <text evidence="8">The sequence shown here is derived from an EMBL/GenBank/DDBJ whole genome shotgun (WGS) entry which is preliminary data.</text>
</comment>
<comment type="subcellular location">
    <subcellularLocation>
        <location evidence="1">Cell membrane</location>
        <topology evidence="1">Multi-pass membrane protein</topology>
    </subcellularLocation>
</comment>
<dbReference type="PANTHER" id="PTHR30086">
    <property type="entry name" value="ARGININE EXPORTER PROTEIN ARGO"/>
    <property type="match status" value="1"/>
</dbReference>
<dbReference type="InterPro" id="IPR001123">
    <property type="entry name" value="LeuE-type"/>
</dbReference>
<dbReference type="RefSeq" id="WP_274166883.1">
    <property type="nucleotide sequence ID" value="NZ_JAJUBC010000042.1"/>
</dbReference>
<evidence type="ECO:0000256" key="4">
    <source>
        <dbReference type="ARBA" id="ARBA00022692"/>
    </source>
</evidence>
<keyword evidence="3" id="KW-1003">Cell membrane</keyword>
<evidence type="ECO:0000256" key="5">
    <source>
        <dbReference type="ARBA" id="ARBA00022989"/>
    </source>
</evidence>
<dbReference type="EMBL" id="JAJUBC010000042">
    <property type="protein sequence ID" value="MDD1796122.1"/>
    <property type="molecule type" value="Genomic_DNA"/>
</dbReference>
<keyword evidence="4 7" id="KW-0812">Transmembrane</keyword>
<evidence type="ECO:0000313" key="8">
    <source>
        <dbReference type="EMBL" id="MDD1796122.1"/>
    </source>
</evidence>
<organism evidence="8 9">
    <name type="scientific">Enterovibrio gelatinilyticus</name>
    <dbReference type="NCBI Taxonomy" id="2899819"/>
    <lineage>
        <taxon>Bacteria</taxon>
        <taxon>Pseudomonadati</taxon>
        <taxon>Pseudomonadota</taxon>
        <taxon>Gammaproteobacteria</taxon>
        <taxon>Vibrionales</taxon>
        <taxon>Vibrionaceae</taxon>
        <taxon>Enterovibrio</taxon>
    </lineage>
</organism>
<evidence type="ECO:0000313" key="9">
    <source>
        <dbReference type="Proteomes" id="UP001149400"/>
    </source>
</evidence>
<keyword evidence="6 7" id="KW-0472">Membrane</keyword>
<keyword evidence="9" id="KW-1185">Reference proteome</keyword>
<proteinExistence type="inferred from homology"/>
<feature type="transmembrane region" description="Helical" evidence="7">
    <location>
        <begin position="147"/>
        <end position="168"/>
    </location>
</feature>
<comment type="similarity">
    <text evidence="2">Belongs to the Rht family.</text>
</comment>
<dbReference type="Pfam" id="PF01810">
    <property type="entry name" value="LysE"/>
    <property type="match status" value="1"/>
</dbReference>
<reference evidence="8" key="1">
    <citation type="submission" date="2021-12" db="EMBL/GenBank/DDBJ databases">
        <title>Enterovibrio ZSDZ35 sp. nov. and Enterovibrio ZSDZ42 sp. nov., isolated from coastal seawater in Qingdao.</title>
        <authorList>
            <person name="Zhang P."/>
        </authorList>
    </citation>
    <scope>NUCLEOTIDE SEQUENCE</scope>
    <source>
        <strain evidence="8">ZSDZ42</strain>
    </source>
</reference>
<evidence type="ECO:0000256" key="2">
    <source>
        <dbReference type="ARBA" id="ARBA00007928"/>
    </source>
</evidence>
<accession>A0ABT5R9C3</accession>